<evidence type="ECO:0000313" key="3">
    <source>
        <dbReference type="Proteomes" id="UP001457282"/>
    </source>
</evidence>
<proteinExistence type="predicted"/>
<feature type="domain" description="Reverse transcriptase/retrotransposon-derived protein RNase H-like" evidence="1">
    <location>
        <begin position="97"/>
        <end position="147"/>
    </location>
</feature>
<organism evidence="2 3">
    <name type="scientific">Rubus argutus</name>
    <name type="common">Southern blackberry</name>
    <dbReference type="NCBI Taxonomy" id="59490"/>
    <lineage>
        <taxon>Eukaryota</taxon>
        <taxon>Viridiplantae</taxon>
        <taxon>Streptophyta</taxon>
        <taxon>Embryophyta</taxon>
        <taxon>Tracheophyta</taxon>
        <taxon>Spermatophyta</taxon>
        <taxon>Magnoliopsida</taxon>
        <taxon>eudicotyledons</taxon>
        <taxon>Gunneridae</taxon>
        <taxon>Pentapetalae</taxon>
        <taxon>rosids</taxon>
        <taxon>fabids</taxon>
        <taxon>Rosales</taxon>
        <taxon>Rosaceae</taxon>
        <taxon>Rosoideae</taxon>
        <taxon>Rosoideae incertae sedis</taxon>
        <taxon>Rubus</taxon>
    </lineage>
</organism>
<keyword evidence="3" id="KW-1185">Reference proteome</keyword>
<sequence>MEAALQVLRAHKLYAKFEKCDFWQSQVKFLGHVVSHRGIAMDPAKIESVMEWKAPTSPTEVRSFLGLAGYYRRFIEGFSKIALPMTKTNLEECYIYWDDNCEQAFQQLKEKLTTTPVLTIPESGVPFVIYSDASYQGLGCVLMQNGKWLRTRPDN</sequence>
<reference evidence="2 3" key="1">
    <citation type="journal article" date="2023" name="G3 (Bethesda)">
        <title>A chromosome-length genome assembly and annotation of blackberry (Rubus argutus, cv. 'Hillquist').</title>
        <authorList>
            <person name="Bruna T."/>
            <person name="Aryal R."/>
            <person name="Dudchenko O."/>
            <person name="Sargent D.J."/>
            <person name="Mead D."/>
            <person name="Buti M."/>
            <person name="Cavallini A."/>
            <person name="Hytonen T."/>
            <person name="Andres J."/>
            <person name="Pham M."/>
            <person name="Weisz D."/>
            <person name="Mascagni F."/>
            <person name="Usai G."/>
            <person name="Natali L."/>
            <person name="Bassil N."/>
            <person name="Fernandez G.E."/>
            <person name="Lomsadze A."/>
            <person name="Armour M."/>
            <person name="Olukolu B."/>
            <person name="Poorten T."/>
            <person name="Britton C."/>
            <person name="Davik J."/>
            <person name="Ashrafi H."/>
            <person name="Aiden E.L."/>
            <person name="Borodovsky M."/>
            <person name="Worthington M."/>
        </authorList>
    </citation>
    <scope>NUCLEOTIDE SEQUENCE [LARGE SCALE GENOMIC DNA]</scope>
    <source>
        <strain evidence="2">PI 553951</strain>
    </source>
</reference>
<dbReference type="PANTHER" id="PTHR34072:SF52">
    <property type="entry name" value="RIBONUCLEASE H"/>
    <property type="match status" value="1"/>
</dbReference>
<protein>
    <recommendedName>
        <fullName evidence="1">Reverse transcriptase/retrotransposon-derived protein RNase H-like domain-containing protein</fullName>
    </recommendedName>
</protein>
<gene>
    <name evidence="2" type="ORF">M0R45_027133</name>
</gene>
<accession>A0AAW1WZN7</accession>
<dbReference type="SUPFAM" id="SSF56672">
    <property type="entry name" value="DNA/RNA polymerases"/>
    <property type="match status" value="1"/>
</dbReference>
<evidence type="ECO:0000259" key="1">
    <source>
        <dbReference type="Pfam" id="PF17919"/>
    </source>
</evidence>
<dbReference type="EMBL" id="JBEDUW010000005">
    <property type="protein sequence ID" value="KAK9930076.1"/>
    <property type="molecule type" value="Genomic_DNA"/>
</dbReference>
<dbReference type="InterPro" id="IPR043502">
    <property type="entry name" value="DNA/RNA_pol_sf"/>
</dbReference>
<comment type="caution">
    <text evidence="2">The sequence shown here is derived from an EMBL/GenBank/DDBJ whole genome shotgun (WGS) entry which is preliminary data.</text>
</comment>
<dbReference type="InterPro" id="IPR043128">
    <property type="entry name" value="Rev_trsase/Diguanyl_cyclase"/>
</dbReference>
<evidence type="ECO:0000313" key="2">
    <source>
        <dbReference type="EMBL" id="KAK9930076.1"/>
    </source>
</evidence>
<dbReference type="AlphaFoldDB" id="A0AAW1WZN7"/>
<dbReference type="PANTHER" id="PTHR34072">
    <property type="entry name" value="ENZYMATIC POLYPROTEIN-RELATED"/>
    <property type="match status" value="1"/>
</dbReference>
<name>A0AAW1WZN7_RUBAR</name>
<dbReference type="Gene3D" id="3.30.70.270">
    <property type="match status" value="2"/>
</dbReference>
<dbReference type="Pfam" id="PF17919">
    <property type="entry name" value="RT_RNaseH_2"/>
    <property type="match status" value="1"/>
</dbReference>
<dbReference type="InterPro" id="IPR041577">
    <property type="entry name" value="RT_RNaseH_2"/>
</dbReference>
<dbReference type="Proteomes" id="UP001457282">
    <property type="component" value="Unassembled WGS sequence"/>
</dbReference>
<dbReference type="FunFam" id="3.30.70.270:FF:000020">
    <property type="entry name" value="Transposon Tf2-6 polyprotein-like Protein"/>
    <property type="match status" value="1"/>
</dbReference>